<dbReference type="InterPro" id="IPR035897">
    <property type="entry name" value="Toll_tir_struct_dom_sf"/>
</dbReference>
<dbReference type="InterPro" id="IPR000483">
    <property type="entry name" value="Cys-rich_flank_reg_C"/>
</dbReference>
<protein>
    <recommendedName>
        <fullName evidence="18">Toll-like receptor 5</fullName>
    </recommendedName>
</protein>
<feature type="transmembrane region" description="Helical" evidence="19">
    <location>
        <begin position="669"/>
        <end position="691"/>
    </location>
</feature>
<dbReference type="InterPro" id="IPR001611">
    <property type="entry name" value="Leu-rich_rpt"/>
</dbReference>
<evidence type="ECO:0000256" key="1">
    <source>
        <dbReference type="ARBA" id="ARBA00004479"/>
    </source>
</evidence>
<dbReference type="SMART" id="SM00369">
    <property type="entry name" value="LRR_TYP"/>
    <property type="match status" value="10"/>
</dbReference>
<dbReference type="Gene3D" id="3.40.50.10140">
    <property type="entry name" value="Toll/interleukin-1 receptor homology (TIR) domain"/>
    <property type="match status" value="1"/>
</dbReference>
<keyword evidence="9" id="KW-0391">Immunity</keyword>
<dbReference type="GO" id="GO:0045087">
    <property type="term" value="P:innate immune response"/>
    <property type="evidence" value="ECO:0007669"/>
    <property type="project" value="UniProtKB-KW"/>
</dbReference>
<dbReference type="GO" id="GO:0004888">
    <property type="term" value="F:transmembrane signaling receptor activity"/>
    <property type="evidence" value="ECO:0007669"/>
    <property type="project" value="InterPro"/>
</dbReference>
<evidence type="ECO:0000256" key="3">
    <source>
        <dbReference type="ARBA" id="ARBA00022553"/>
    </source>
</evidence>
<evidence type="ECO:0000313" key="21">
    <source>
        <dbReference type="Ensembl" id="ENSLLTP00000014925.1"/>
    </source>
</evidence>
<comment type="function">
    <text evidence="16">Pattern recognition receptor (PRR) located on the cell surface that participates in the activation of innate immunity and inflammatory response. Recognizes small molecular motifs named pathogen-associated molecular pattern (PAMPs) expressed by pathogens and microbe-associated molecular patterns (MAMPs) usually expressed by resident microbiota. Upon ligand binding such as bacterial flagellins, recruits intracellular adapter proteins MYD88 and TRIF leading to NF-kappa-B activation, cytokine secretion and induction of the inflammatory response. Plays thereby an important role in the relationship between the intestinal epithelium and enteric microbes and contributes to the gut microbiota composition throughout life.</text>
</comment>
<dbReference type="PANTHER" id="PTHR24365">
    <property type="entry name" value="TOLL-LIKE RECEPTOR"/>
    <property type="match status" value="1"/>
</dbReference>
<dbReference type="AlphaFoldDB" id="A0A8C5WUL6"/>
<evidence type="ECO:0000256" key="4">
    <source>
        <dbReference type="ARBA" id="ARBA00022588"/>
    </source>
</evidence>
<evidence type="ECO:0000256" key="9">
    <source>
        <dbReference type="ARBA" id="ARBA00022859"/>
    </source>
</evidence>
<dbReference type="FunFam" id="3.80.10.10:FF:000306">
    <property type="entry name" value="Toll-like receptor 5"/>
    <property type="match status" value="1"/>
</dbReference>
<dbReference type="FunFam" id="3.80.10.10:FF:000365">
    <property type="entry name" value="Toll-like receptor 5"/>
    <property type="match status" value="1"/>
</dbReference>
<dbReference type="InterPro" id="IPR017241">
    <property type="entry name" value="Toll-like_receptor"/>
</dbReference>
<keyword evidence="3" id="KW-0597">Phosphoprotein</keyword>
<dbReference type="Proteomes" id="UP000694406">
    <property type="component" value="Unplaced"/>
</dbReference>
<dbReference type="InterPro" id="IPR032675">
    <property type="entry name" value="LRR_dom_sf"/>
</dbReference>
<evidence type="ECO:0000256" key="2">
    <source>
        <dbReference type="ARBA" id="ARBA00009634"/>
    </source>
</evidence>
<evidence type="ECO:0000256" key="18">
    <source>
        <dbReference type="ARBA" id="ARBA00072833"/>
    </source>
</evidence>
<keyword evidence="6 19" id="KW-0812">Transmembrane</keyword>
<comment type="subunit">
    <text evidence="17">Homodimer. Interacts with MYD88 (via TIR domain). Interacts with TICAM1 (via TIR domain). Interacts with UNC93B1; this interaction is essential for proper TLR5 localization to the plasma membrane.</text>
</comment>
<keyword evidence="15" id="KW-0395">Inflammatory response</keyword>
<evidence type="ECO:0000256" key="8">
    <source>
        <dbReference type="ARBA" id="ARBA00022737"/>
    </source>
</evidence>
<dbReference type="GO" id="GO:0005886">
    <property type="term" value="C:plasma membrane"/>
    <property type="evidence" value="ECO:0007669"/>
    <property type="project" value="TreeGrafter"/>
</dbReference>
<keyword evidence="10 19" id="KW-1133">Transmembrane helix</keyword>
<keyword evidence="7" id="KW-0732">Signal</keyword>
<evidence type="ECO:0000256" key="10">
    <source>
        <dbReference type="ARBA" id="ARBA00022989"/>
    </source>
</evidence>
<dbReference type="Ensembl" id="ENSLLTT00000015513.1">
    <property type="protein sequence ID" value="ENSLLTP00000014925.1"/>
    <property type="gene ID" value="ENSLLTG00000011460.1"/>
</dbReference>
<evidence type="ECO:0000256" key="15">
    <source>
        <dbReference type="ARBA" id="ARBA00023198"/>
    </source>
</evidence>
<evidence type="ECO:0000256" key="5">
    <source>
        <dbReference type="ARBA" id="ARBA00022614"/>
    </source>
</evidence>
<name>A0A8C5WUL6_LATLA</name>
<evidence type="ECO:0000259" key="20">
    <source>
        <dbReference type="PROSITE" id="PS50104"/>
    </source>
</evidence>
<dbReference type="FunFam" id="3.80.10.10:FF:000592">
    <property type="entry name" value="Toll-like receptor 5"/>
    <property type="match status" value="1"/>
</dbReference>
<dbReference type="FunFam" id="3.40.50.10140:FF:000001">
    <property type="entry name" value="Toll-like receptor 2"/>
    <property type="match status" value="1"/>
</dbReference>
<organism evidence="21 22">
    <name type="scientific">Laticauda laticaudata</name>
    <name type="common">Blue-ringed sea krait</name>
    <name type="synonym">Blue-lipped sea krait</name>
    <dbReference type="NCBI Taxonomy" id="8630"/>
    <lineage>
        <taxon>Eukaryota</taxon>
        <taxon>Metazoa</taxon>
        <taxon>Chordata</taxon>
        <taxon>Craniata</taxon>
        <taxon>Vertebrata</taxon>
        <taxon>Euteleostomi</taxon>
        <taxon>Lepidosauria</taxon>
        <taxon>Squamata</taxon>
        <taxon>Bifurcata</taxon>
        <taxon>Unidentata</taxon>
        <taxon>Episquamata</taxon>
        <taxon>Toxicofera</taxon>
        <taxon>Serpentes</taxon>
        <taxon>Colubroidea</taxon>
        <taxon>Elapidae</taxon>
        <taxon>Laticaudinae</taxon>
        <taxon>Laticauda</taxon>
    </lineage>
</organism>
<comment type="similarity">
    <text evidence="2">Belongs to the Toll-like receptor family.</text>
</comment>
<reference evidence="21" key="1">
    <citation type="submission" date="2025-08" db="UniProtKB">
        <authorList>
            <consortium name="Ensembl"/>
        </authorList>
    </citation>
    <scope>IDENTIFICATION</scope>
</reference>
<evidence type="ECO:0000256" key="6">
    <source>
        <dbReference type="ARBA" id="ARBA00022692"/>
    </source>
</evidence>
<dbReference type="InterPro" id="IPR003591">
    <property type="entry name" value="Leu-rich_rpt_typical-subtyp"/>
</dbReference>
<dbReference type="PANTHER" id="PTHR24365:SF525">
    <property type="entry name" value="TOLL-LIKE RECEPTOR 5"/>
    <property type="match status" value="1"/>
</dbReference>
<keyword evidence="5" id="KW-0433">Leucine-rich repeat</keyword>
<dbReference type="SMART" id="SM00255">
    <property type="entry name" value="TIR"/>
    <property type="match status" value="1"/>
</dbReference>
<dbReference type="SMART" id="SM00365">
    <property type="entry name" value="LRR_SD22"/>
    <property type="match status" value="9"/>
</dbReference>
<keyword evidence="4" id="KW-0399">Innate immunity</keyword>
<feature type="domain" description="TIR" evidence="20">
    <location>
        <begin position="722"/>
        <end position="867"/>
    </location>
</feature>
<comment type="subcellular location">
    <subcellularLocation>
        <location evidence="1">Membrane</location>
        <topology evidence="1">Single-pass type I membrane protein</topology>
    </subcellularLocation>
</comment>
<keyword evidence="13" id="KW-0675">Receptor</keyword>
<dbReference type="SUPFAM" id="SSF52200">
    <property type="entry name" value="Toll/Interleukin receptor TIR domain"/>
    <property type="match status" value="1"/>
</dbReference>
<evidence type="ECO:0000313" key="22">
    <source>
        <dbReference type="Proteomes" id="UP000694406"/>
    </source>
</evidence>
<keyword evidence="14" id="KW-0325">Glycoprotein</keyword>
<dbReference type="SMART" id="SM00082">
    <property type="entry name" value="LRRCT"/>
    <property type="match status" value="1"/>
</dbReference>
<dbReference type="GO" id="GO:0002224">
    <property type="term" value="P:toll-like receptor signaling pathway"/>
    <property type="evidence" value="ECO:0007669"/>
    <property type="project" value="InterPro"/>
</dbReference>
<dbReference type="GO" id="GO:0006954">
    <property type="term" value="P:inflammatory response"/>
    <property type="evidence" value="ECO:0007669"/>
    <property type="project" value="UniProtKB-KW"/>
</dbReference>
<dbReference type="PROSITE" id="PS51450">
    <property type="entry name" value="LRR"/>
    <property type="match status" value="4"/>
</dbReference>
<evidence type="ECO:0000256" key="7">
    <source>
        <dbReference type="ARBA" id="ARBA00022729"/>
    </source>
</evidence>
<evidence type="ECO:0000256" key="19">
    <source>
        <dbReference type="SAM" id="Phobius"/>
    </source>
</evidence>
<evidence type="ECO:0000256" key="11">
    <source>
        <dbReference type="ARBA" id="ARBA00023136"/>
    </source>
</evidence>
<dbReference type="PROSITE" id="PS50104">
    <property type="entry name" value="TIR"/>
    <property type="match status" value="1"/>
</dbReference>
<dbReference type="InterPro" id="IPR000157">
    <property type="entry name" value="TIR_dom"/>
</dbReference>
<accession>A0A8C5WUL6</accession>
<dbReference type="PIRSF" id="PIRSF037595">
    <property type="entry name" value="Toll-like_receptor"/>
    <property type="match status" value="1"/>
</dbReference>
<evidence type="ECO:0000256" key="13">
    <source>
        <dbReference type="ARBA" id="ARBA00023170"/>
    </source>
</evidence>
<dbReference type="GeneTree" id="ENSGT00940000167009"/>
<evidence type="ECO:0000256" key="17">
    <source>
        <dbReference type="ARBA" id="ARBA00062299"/>
    </source>
</evidence>
<keyword evidence="8" id="KW-0677">Repeat</keyword>
<dbReference type="Gene3D" id="3.80.10.10">
    <property type="entry name" value="Ribonuclease Inhibitor"/>
    <property type="match status" value="4"/>
</dbReference>
<keyword evidence="11 19" id="KW-0472">Membrane</keyword>
<keyword evidence="22" id="KW-1185">Reference proteome</keyword>
<evidence type="ECO:0000256" key="12">
    <source>
        <dbReference type="ARBA" id="ARBA00023157"/>
    </source>
</evidence>
<reference evidence="21" key="2">
    <citation type="submission" date="2025-09" db="UniProtKB">
        <authorList>
            <consortium name="Ensembl"/>
        </authorList>
    </citation>
    <scope>IDENTIFICATION</scope>
</reference>
<dbReference type="SUPFAM" id="SSF52058">
    <property type="entry name" value="L domain-like"/>
    <property type="match status" value="2"/>
</dbReference>
<dbReference type="Pfam" id="PF13855">
    <property type="entry name" value="LRR_8"/>
    <property type="match status" value="4"/>
</dbReference>
<keyword evidence="12" id="KW-1015">Disulfide bond</keyword>
<evidence type="ECO:0000256" key="14">
    <source>
        <dbReference type="ARBA" id="ARBA00023180"/>
    </source>
</evidence>
<evidence type="ECO:0000256" key="16">
    <source>
        <dbReference type="ARBA" id="ARBA00057507"/>
    </source>
</evidence>
<dbReference type="Pfam" id="PF01582">
    <property type="entry name" value="TIR"/>
    <property type="match status" value="1"/>
</dbReference>
<proteinExistence type="inferred from homology"/>
<sequence>MPENLPRSNQESLCSITYNSMAQFENTMFCYCIIFVVGTVFVCQETLASRSCSVENTIAFYNFCNLTWVPPVSEDVVILFLNYNFIQEVNATSFPLREKLKILFLGTQKRFPLTIGKDAFRNLPNLQQLDLGGNKVIALDPDAFVGLSGIRILQLYQNNLDRSILEEDYLRDLISLEYLDLKYNKITRVRPHSVFYNMKSLNILDLELNPIASICEGDLNIFQGARFKIFILRSTNLYKRYVNWATCGNPLKNVSIETLDVGGNGWGTALTQRFCAAIRGSPLLGLNISFHGLGASFGFNNLPDPDIHTFAGLNDSGLILLDISNGWILSLKPQIFQYFHDLKLLNLNNNKINKIWNGAFLGLQNLQHLYLSNNLLGELFKDTFEGLPNVIQIDLKHNHIGVIDRDPFKSLPKLQHVDLRDNALKRIDYLPNLINVMLGDNRIQTTSYWKIQFINATLLDLKGNRLGNLGDLYEFLQFPGLKYLVLENNRLSYCFKYKDIAKDNQLIYLDLGNNMLKLIWERGLCLDMFKALSHLEILYLNNNYLTFIPEGIFSELISLKMLNLSNNLLTSISQDAFPTNLKFLDLSSNQLFYPDPQLFATLDQLDITHNTFYCNCRLSNFIMWLNQTNVTLDGSRNDIFCSGPPEFADVPLHVLDTENCNEHKLMEPLQLSLFILTCVSITVFLVAVVVFTRFRGVCFRWYKTLTQFLMKELPPEVDQQGYKYDAYLCYSSKDFEWVQSSLITHLDSQFSKKNRFALCFEDRDFLPGEDHISNIHDAVWNCRKTICVVTRQFLKDGWCVEAFNFAQSRYFSNLEDILIMVVAGSLSQYQLMKYQPIRVFLQRGQYLRWPEDHQDLEWFLSTLSHQIMKEKKIKKSPALELKVVRVS</sequence>